<dbReference type="InterPro" id="IPR025520">
    <property type="entry name" value="DUF4408"/>
</dbReference>
<feature type="transmembrane region" description="Helical" evidence="2">
    <location>
        <begin position="21"/>
        <end position="46"/>
    </location>
</feature>
<evidence type="ECO:0000313" key="4">
    <source>
        <dbReference type="EMBL" id="CAL0323889.1"/>
    </source>
</evidence>
<evidence type="ECO:0000259" key="3">
    <source>
        <dbReference type="Pfam" id="PF14364"/>
    </source>
</evidence>
<keyword evidence="2" id="KW-0812">Transmembrane</keyword>
<dbReference type="Pfam" id="PF14364">
    <property type="entry name" value="DUF4408"/>
    <property type="match status" value="1"/>
</dbReference>
<keyword evidence="2" id="KW-1133">Transmembrane helix</keyword>
<organism evidence="4 5">
    <name type="scientific">Lupinus luteus</name>
    <name type="common">European yellow lupine</name>
    <dbReference type="NCBI Taxonomy" id="3873"/>
    <lineage>
        <taxon>Eukaryota</taxon>
        <taxon>Viridiplantae</taxon>
        <taxon>Streptophyta</taxon>
        <taxon>Embryophyta</taxon>
        <taxon>Tracheophyta</taxon>
        <taxon>Spermatophyta</taxon>
        <taxon>Magnoliopsida</taxon>
        <taxon>eudicotyledons</taxon>
        <taxon>Gunneridae</taxon>
        <taxon>Pentapetalae</taxon>
        <taxon>rosids</taxon>
        <taxon>fabids</taxon>
        <taxon>Fabales</taxon>
        <taxon>Fabaceae</taxon>
        <taxon>Papilionoideae</taxon>
        <taxon>50 kb inversion clade</taxon>
        <taxon>genistoids sensu lato</taxon>
        <taxon>core genistoids</taxon>
        <taxon>Genisteae</taxon>
        <taxon>Lupinus</taxon>
    </lineage>
</organism>
<sequence length="302" mass="35147">MSMMDLFHNPSSLKSHRFQTSIWAAKLVLMFIGVISILVLLKVAIIPYTFNLVLSTLPQICASVKSWLSLPFIYIIVNFIIITIAASSNFHNKRTLFSDPHKHTYIPTMVSEIENNEPRVEAQGIGHEEQEKEVEDFGLPFNKYIIESSLKRKQSNEPKEEEEEEAKEIEEEEQVREYSNNNKGNDDDDDDSMEATWRTIMEGEGKMKKPHLNKSETWGARISKAEPFSENGDVDDHVTWAQREFKKSETFNDRVSLRREKSMSPEELNKRAEHFIKMFNNQMKLQRLESHQRFLDMVNGCV</sequence>
<evidence type="ECO:0000256" key="1">
    <source>
        <dbReference type="SAM" id="MobiDB-lite"/>
    </source>
</evidence>
<dbReference type="Proteomes" id="UP001497480">
    <property type="component" value="Unassembled WGS sequence"/>
</dbReference>
<dbReference type="PANTHER" id="PTHR33098:SF114">
    <property type="entry name" value="DUF4408 DOMAIN-CONTAINING PROTEIN"/>
    <property type="match status" value="1"/>
</dbReference>
<evidence type="ECO:0000256" key="2">
    <source>
        <dbReference type="SAM" id="Phobius"/>
    </source>
</evidence>
<accession>A0AAV1XSB6</accession>
<feature type="transmembrane region" description="Helical" evidence="2">
    <location>
        <begin position="66"/>
        <end position="86"/>
    </location>
</feature>
<protein>
    <recommendedName>
        <fullName evidence="3">DUF4408 domain-containing protein</fullName>
    </recommendedName>
</protein>
<comment type="caution">
    <text evidence="4">The sequence shown here is derived from an EMBL/GenBank/DDBJ whole genome shotgun (WGS) entry which is preliminary data.</text>
</comment>
<dbReference type="AlphaFoldDB" id="A0AAV1XSB6"/>
<reference evidence="4 5" key="1">
    <citation type="submission" date="2024-03" db="EMBL/GenBank/DDBJ databases">
        <authorList>
            <person name="Martinez-Hernandez J."/>
        </authorList>
    </citation>
    <scope>NUCLEOTIDE SEQUENCE [LARGE SCALE GENOMIC DNA]</scope>
</reference>
<name>A0AAV1XSB6_LUPLU</name>
<dbReference type="PANTHER" id="PTHR33098">
    <property type="entry name" value="COTTON FIBER (DUF761)"/>
    <property type="match status" value="1"/>
</dbReference>
<dbReference type="Pfam" id="PF05553">
    <property type="entry name" value="DUF761"/>
    <property type="match status" value="1"/>
</dbReference>
<dbReference type="InterPro" id="IPR008480">
    <property type="entry name" value="DUF761_pln"/>
</dbReference>
<evidence type="ECO:0000313" key="5">
    <source>
        <dbReference type="Proteomes" id="UP001497480"/>
    </source>
</evidence>
<keyword evidence="2" id="KW-0472">Membrane</keyword>
<feature type="compositionally biased region" description="Acidic residues" evidence="1">
    <location>
        <begin position="159"/>
        <end position="174"/>
    </location>
</feature>
<dbReference type="EMBL" id="CAXHTB010000017">
    <property type="protein sequence ID" value="CAL0323889.1"/>
    <property type="molecule type" value="Genomic_DNA"/>
</dbReference>
<feature type="domain" description="DUF4408" evidence="3">
    <location>
        <begin position="58"/>
        <end position="90"/>
    </location>
</feature>
<keyword evidence="5" id="KW-1185">Reference proteome</keyword>
<proteinExistence type="predicted"/>
<feature type="region of interest" description="Disordered" evidence="1">
    <location>
        <begin position="150"/>
        <end position="192"/>
    </location>
</feature>
<gene>
    <name evidence="4" type="ORF">LLUT_LOCUS24949</name>
</gene>